<evidence type="ECO:0008006" key="4">
    <source>
        <dbReference type="Google" id="ProtNLM"/>
    </source>
</evidence>
<feature type="compositionally biased region" description="Polar residues" evidence="1">
    <location>
        <begin position="37"/>
        <end position="46"/>
    </location>
</feature>
<dbReference type="Proteomes" id="UP001292094">
    <property type="component" value="Unassembled WGS sequence"/>
</dbReference>
<feature type="region of interest" description="Disordered" evidence="1">
    <location>
        <begin position="286"/>
        <end position="310"/>
    </location>
</feature>
<feature type="compositionally biased region" description="Basic and acidic residues" evidence="1">
    <location>
        <begin position="1"/>
        <end position="15"/>
    </location>
</feature>
<evidence type="ECO:0000313" key="3">
    <source>
        <dbReference type="Proteomes" id="UP001292094"/>
    </source>
</evidence>
<feature type="region of interest" description="Disordered" evidence="1">
    <location>
        <begin position="1"/>
        <end position="46"/>
    </location>
</feature>
<comment type="caution">
    <text evidence="2">The sequence shown here is derived from an EMBL/GenBank/DDBJ whole genome shotgun (WGS) entry which is preliminary data.</text>
</comment>
<reference evidence="2" key="1">
    <citation type="submission" date="2023-11" db="EMBL/GenBank/DDBJ databases">
        <title>Genome assemblies of two species of porcelain crab, Petrolisthes cinctipes and Petrolisthes manimaculis (Anomura: Porcellanidae).</title>
        <authorList>
            <person name="Angst P."/>
        </authorList>
    </citation>
    <scope>NUCLEOTIDE SEQUENCE</scope>
    <source>
        <strain evidence="2">PB745_02</strain>
        <tissue evidence="2">Gill</tissue>
    </source>
</reference>
<sequence>MREVTDDQEELKVIQEEESDDDELLLGPKLDTADQPRPSQQPQTASSAIISVRQFWKNFNVKNAIDYMTEAWKNITNDTIKHAWHPLLPDLVSASTGKRQHKTNLLREAVEAARNIPAPGFADVDEANVCELLEPDETSAEEMIEDNELEVMAEEEKNTETVEEKIITAGYLSRKITDLAQMKNYLCETGSSESEWVHKVLPLLEKLNHTLSETYSKKVNERRQTVITGYFNRRRELCEKMTNLNDNEEGNISDDENIESLLGDLDCFTGFQGKEENADERITKLIQASREAGESGEQVTSEEGGSDRLQ</sequence>
<accession>A0AAE1UG25</accession>
<evidence type="ECO:0000256" key="1">
    <source>
        <dbReference type="SAM" id="MobiDB-lite"/>
    </source>
</evidence>
<name>A0AAE1UG25_9EUCA</name>
<keyword evidence="3" id="KW-1185">Reference proteome</keyword>
<dbReference type="AlphaFoldDB" id="A0AAE1UG25"/>
<proteinExistence type="predicted"/>
<evidence type="ECO:0000313" key="2">
    <source>
        <dbReference type="EMBL" id="KAK4317885.1"/>
    </source>
</evidence>
<organism evidence="2 3">
    <name type="scientific">Petrolisthes manimaculis</name>
    <dbReference type="NCBI Taxonomy" id="1843537"/>
    <lineage>
        <taxon>Eukaryota</taxon>
        <taxon>Metazoa</taxon>
        <taxon>Ecdysozoa</taxon>
        <taxon>Arthropoda</taxon>
        <taxon>Crustacea</taxon>
        <taxon>Multicrustacea</taxon>
        <taxon>Malacostraca</taxon>
        <taxon>Eumalacostraca</taxon>
        <taxon>Eucarida</taxon>
        <taxon>Decapoda</taxon>
        <taxon>Pleocyemata</taxon>
        <taxon>Anomura</taxon>
        <taxon>Galatheoidea</taxon>
        <taxon>Porcellanidae</taxon>
        <taxon>Petrolisthes</taxon>
    </lineage>
</organism>
<dbReference type="EMBL" id="JAWZYT010000884">
    <property type="protein sequence ID" value="KAK4317885.1"/>
    <property type="molecule type" value="Genomic_DNA"/>
</dbReference>
<protein>
    <recommendedName>
        <fullName evidence="4">DDE-1 domain-containing protein</fullName>
    </recommendedName>
</protein>
<gene>
    <name evidence="2" type="ORF">Pmani_011064</name>
</gene>